<feature type="domain" description="Jacalin-type lectin" evidence="2">
    <location>
        <begin position="7"/>
        <end position="145"/>
    </location>
</feature>
<keyword evidence="1" id="KW-0430">Lectin</keyword>
<evidence type="ECO:0000313" key="4">
    <source>
        <dbReference type="Proteomes" id="UP001141806"/>
    </source>
</evidence>
<dbReference type="PROSITE" id="PS51752">
    <property type="entry name" value="JACALIN_LECTIN"/>
    <property type="match status" value="1"/>
</dbReference>
<dbReference type="SUPFAM" id="SSF51101">
    <property type="entry name" value="Mannose-binding lectins"/>
    <property type="match status" value="1"/>
</dbReference>
<dbReference type="Gene3D" id="2.100.10.30">
    <property type="entry name" value="Jacalin-like lectin domain"/>
    <property type="match status" value="1"/>
</dbReference>
<dbReference type="SMART" id="SM00915">
    <property type="entry name" value="Jacalin"/>
    <property type="match status" value="1"/>
</dbReference>
<dbReference type="AlphaFoldDB" id="A0A9Q0K559"/>
<organism evidence="3 4">
    <name type="scientific">Protea cynaroides</name>
    <dbReference type="NCBI Taxonomy" id="273540"/>
    <lineage>
        <taxon>Eukaryota</taxon>
        <taxon>Viridiplantae</taxon>
        <taxon>Streptophyta</taxon>
        <taxon>Embryophyta</taxon>
        <taxon>Tracheophyta</taxon>
        <taxon>Spermatophyta</taxon>
        <taxon>Magnoliopsida</taxon>
        <taxon>Proteales</taxon>
        <taxon>Proteaceae</taxon>
        <taxon>Protea</taxon>
    </lineage>
</organism>
<dbReference type="CDD" id="cd09612">
    <property type="entry name" value="Jacalin"/>
    <property type="match status" value="1"/>
</dbReference>
<dbReference type="InterPro" id="IPR001229">
    <property type="entry name" value="Jacalin-like_lectin_dom"/>
</dbReference>
<protein>
    <recommendedName>
        <fullName evidence="2">Jacalin-type lectin domain-containing protein</fullName>
    </recommendedName>
</protein>
<sequence>MDTTILWLKVDSNGCKEGTGIPWDDKGQSMLTHIFISYESTYIKSIQTSYISDGRRKFSSRHGSNGAMFSMAELDCPSEFLTGISGYKDVNGVNSLTFETNRRKIGPFGQEKGKHFSIQMGSNFGGFHGESFLDYLCSIGVYLKTMDPMLKNSGDI</sequence>
<dbReference type="OrthoDB" id="581739at2759"/>
<evidence type="ECO:0000313" key="3">
    <source>
        <dbReference type="EMBL" id="KAJ4964219.1"/>
    </source>
</evidence>
<proteinExistence type="predicted"/>
<dbReference type="PANTHER" id="PTHR47293:SF70">
    <property type="entry name" value="JACALIN-RELATED LECTIN 24-RELATED"/>
    <property type="match status" value="1"/>
</dbReference>
<accession>A0A9Q0K559</accession>
<dbReference type="GO" id="GO:0030246">
    <property type="term" value="F:carbohydrate binding"/>
    <property type="evidence" value="ECO:0007669"/>
    <property type="project" value="UniProtKB-KW"/>
</dbReference>
<evidence type="ECO:0000259" key="2">
    <source>
        <dbReference type="PROSITE" id="PS51752"/>
    </source>
</evidence>
<dbReference type="EMBL" id="JAMYWD010000008">
    <property type="protein sequence ID" value="KAJ4964219.1"/>
    <property type="molecule type" value="Genomic_DNA"/>
</dbReference>
<dbReference type="Pfam" id="PF01419">
    <property type="entry name" value="Jacalin"/>
    <property type="match status" value="1"/>
</dbReference>
<gene>
    <name evidence="3" type="ORF">NE237_024158</name>
</gene>
<name>A0A9Q0K559_9MAGN</name>
<dbReference type="Proteomes" id="UP001141806">
    <property type="component" value="Unassembled WGS sequence"/>
</dbReference>
<dbReference type="InterPro" id="IPR036404">
    <property type="entry name" value="Jacalin-like_lectin_dom_sf"/>
</dbReference>
<keyword evidence="4" id="KW-1185">Reference proteome</keyword>
<reference evidence="3" key="1">
    <citation type="journal article" date="2023" name="Plant J.">
        <title>The genome of the king protea, Protea cynaroides.</title>
        <authorList>
            <person name="Chang J."/>
            <person name="Duong T.A."/>
            <person name="Schoeman C."/>
            <person name="Ma X."/>
            <person name="Roodt D."/>
            <person name="Barker N."/>
            <person name="Li Z."/>
            <person name="Van de Peer Y."/>
            <person name="Mizrachi E."/>
        </authorList>
    </citation>
    <scope>NUCLEOTIDE SEQUENCE</scope>
    <source>
        <tissue evidence="3">Young leaves</tissue>
    </source>
</reference>
<evidence type="ECO:0000256" key="1">
    <source>
        <dbReference type="ARBA" id="ARBA00022734"/>
    </source>
</evidence>
<comment type="caution">
    <text evidence="3">The sequence shown here is derived from an EMBL/GenBank/DDBJ whole genome shotgun (WGS) entry which is preliminary data.</text>
</comment>
<dbReference type="PANTHER" id="PTHR47293">
    <property type="entry name" value="JACALIN-RELATED LECTIN 3"/>
    <property type="match status" value="1"/>
</dbReference>
<dbReference type="InterPro" id="IPR033734">
    <property type="entry name" value="Jacalin-like_lectin_dom_plant"/>
</dbReference>